<dbReference type="InterPro" id="IPR024344">
    <property type="entry name" value="MDMPI_metal-binding"/>
</dbReference>
<dbReference type="Gene3D" id="1.20.120.450">
    <property type="entry name" value="dinb family like domain"/>
    <property type="match status" value="1"/>
</dbReference>
<feature type="domain" description="Mycothiol-dependent maleylpyruvate isomerase metal-binding" evidence="2">
    <location>
        <begin position="37"/>
        <end position="126"/>
    </location>
</feature>
<dbReference type="InterPro" id="IPR017517">
    <property type="entry name" value="Maleyloyr_isom"/>
</dbReference>
<dbReference type="InterPro" id="IPR034660">
    <property type="entry name" value="DinB/YfiT-like"/>
</dbReference>
<name>A0A852VUK0_9MICO</name>
<dbReference type="NCBIfam" id="TIGR03083">
    <property type="entry name" value="maleylpyruvate isomerase family mycothiol-dependent enzyme"/>
    <property type="match status" value="1"/>
</dbReference>
<comment type="caution">
    <text evidence="3">The sequence shown here is derived from an EMBL/GenBank/DDBJ whole genome shotgun (WGS) entry which is preliminary data.</text>
</comment>
<dbReference type="RefSeq" id="WP_343062826.1">
    <property type="nucleotide sequence ID" value="NZ_JACCAE010000001.1"/>
</dbReference>
<dbReference type="SUPFAM" id="SSF109854">
    <property type="entry name" value="DinB/YfiT-like putative metalloenzymes"/>
    <property type="match status" value="1"/>
</dbReference>
<evidence type="ECO:0000313" key="4">
    <source>
        <dbReference type="Proteomes" id="UP000554054"/>
    </source>
</evidence>
<dbReference type="AlphaFoldDB" id="A0A852VUK0"/>
<dbReference type="Proteomes" id="UP000554054">
    <property type="component" value="Unassembled WGS sequence"/>
</dbReference>
<dbReference type="Pfam" id="PF11716">
    <property type="entry name" value="MDMPI_N"/>
    <property type="match status" value="1"/>
</dbReference>
<dbReference type="GO" id="GO:0046872">
    <property type="term" value="F:metal ion binding"/>
    <property type="evidence" value="ECO:0007669"/>
    <property type="project" value="InterPro"/>
</dbReference>
<keyword evidence="4" id="KW-1185">Reference proteome</keyword>
<protein>
    <submittedName>
        <fullName evidence="3">Uncharacterized protein (TIGR03083 family)</fullName>
    </submittedName>
</protein>
<feature type="region of interest" description="Disordered" evidence="1">
    <location>
        <begin position="1"/>
        <end position="21"/>
    </location>
</feature>
<evidence type="ECO:0000313" key="3">
    <source>
        <dbReference type="EMBL" id="NYF98353.1"/>
    </source>
</evidence>
<evidence type="ECO:0000259" key="2">
    <source>
        <dbReference type="Pfam" id="PF11716"/>
    </source>
</evidence>
<reference evidence="3 4" key="1">
    <citation type="submission" date="2020-07" db="EMBL/GenBank/DDBJ databases">
        <title>Sequencing the genomes of 1000 actinobacteria strains.</title>
        <authorList>
            <person name="Klenk H.-P."/>
        </authorList>
    </citation>
    <scope>NUCLEOTIDE SEQUENCE [LARGE SCALE GENOMIC DNA]</scope>
    <source>
        <strain evidence="3 4">DSM 26154</strain>
    </source>
</reference>
<sequence length="233" mass="25170">MTDELHVSTHTQVDRDALAGPMTAEEDMTMTDIWSIVHAERAALVEDLAAATDEQWAHASLCAGWSVHDVAAHLVDNARATPVGVIWAMVRAGFDFDRQNERGMKRERGDTPGETLDRLARVVGRTSGPPAPLDSRLVEEVLHGEDIRRPLGIHHDYLPEAVLRSLRYQARTSSAMGGGKDVARRVGLRATDADFSTRDGPEVAGPALSLLMVISGRTVAVEDLRGPGLAVLG</sequence>
<feature type="compositionally biased region" description="Basic and acidic residues" evidence="1">
    <location>
        <begin position="1"/>
        <end position="17"/>
    </location>
</feature>
<accession>A0A852VUK0</accession>
<proteinExistence type="predicted"/>
<gene>
    <name evidence="3" type="ORF">BJY20_001745</name>
</gene>
<evidence type="ECO:0000256" key="1">
    <source>
        <dbReference type="SAM" id="MobiDB-lite"/>
    </source>
</evidence>
<dbReference type="EMBL" id="JACCAE010000001">
    <property type="protein sequence ID" value="NYF98353.1"/>
    <property type="molecule type" value="Genomic_DNA"/>
</dbReference>
<organism evidence="3 4">
    <name type="scientific">Janibacter cremeus</name>
    <dbReference type="NCBI Taxonomy" id="1285192"/>
    <lineage>
        <taxon>Bacteria</taxon>
        <taxon>Bacillati</taxon>
        <taxon>Actinomycetota</taxon>
        <taxon>Actinomycetes</taxon>
        <taxon>Micrococcales</taxon>
        <taxon>Intrasporangiaceae</taxon>
        <taxon>Janibacter</taxon>
    </lineage>
</organism>